<sequence length="376" mass="43234">MSGEGSARRSTRHQNKQTEGTLQKIDEEESAPTLTPEAKEIDMEAVQAGLEGISKQIGDMRKEMKSDMRALKDEITAQLDEKWATFSVEINRKFDTITTEMEEQNTKMASALARTEEMEEWSLEVNKTLAELLEERQRMMDELDDVVQRSKRNNIRVFQLSEEATPAEGETMVQFMTDWLRKELAIDTDLGIQRAHRALGPKRKPDEPPRSVIINFQRFDVKEKVLAKAWAMTPPVKYGDRRVFFDHDYSDRVLKQRRSYDNIKRVLTANKIKFNTPFTKIRIHWNTGKVMYQSATEAAKDVRKRGLELGDEQLAEVERSCAGGGGESEEASGGNSTLLENLRAAKLSTWQRVDRRKDRTSEASRRAKGKLQIYKR</sequence>
<name>A0A6G0JCF9_LARCR</name>
<keyword evidence="1" id="KW-0175">Coiled coil</keyword>
<feature type="compositionally biased region" description="Basic and acidic residues" evidence="2">
    <location>
        <begin position="352"/>
        <end position="365"/>
    </location>
</feature>
<evidence type="ECO:0000256" key="2">
    <source>
        <dbReference type="SAM" id="MobiDB-lite"/>
    </source>
</evidence>
<dbReference type="Proteomes" id="UP000424527">
    <property type="component" value="Unassembled WGS sequence"/>
</dbReference>
<feature type="region of interest" description="Disordered" evidence="2">
    <location>
        <begin position="1"/>
        <end position="38"/>
    </location>
</feature>
<comment type="caution">
    <text evidence="3">The sequence shown here is derived from an EMBL/GenBank/DDBJ whole genome shotgun (WGS) entry which is preliminary data.</text>
</comment>
<organism evidence="3 4">
    <name type="scientific">Larimichthys crocea</name>
    <name type="common">Large yellow croaker</name>
    <name type="synonym">Pseudosciaena crocea</name>
    <dbReference type="NCBI Taxonomy" id="215358"/>
    <lineage>
        <taxon>Eukaryota</taxon>
        <taxon>Metazoa</taxon>
        <taxon>Chordata</taxon>
        <taxon>Craniata</taxon>
        <taxon>Vertebrata</taxon>
        <taxon>Euteleostomi</taxon>
        <taxon>Actinopterygii</taxon>
        <taxon>Neopterygii</taxon>
        <taxon>Teleostei</taxon>
        <taxon>Neoteleostei</taxon>
        <taxon>Acanthomorphata</taxon>
        <taxon>Eupercaria</taxon>
        <taxon>Sciaenidae</taxon>
        <taxon>Larimichthys</taxon>
    </lineage>
</organism>
<dbReference type="AlphaFoldDB" id="A0A6G0JCF9"/>
<evidence type="ECO:0008006" key="5">
    <source>
        <dbReference type="Google" id="ProtNLM"/>
    </source>
</evidence>
<evidence type="ECO:0000313" key="3">
    <source>
        <dbReference type="EMBL" id="KAE8301142.1"/>
    </source>
</evidence>
<feature type="compositionally biased region" description="Basic residues" evidence="2">
    <location>
        <begin position="366"/>
        <end position="376"/>
    </location>
</feature>
<evidence type="ECO:0000256" key="1">
    <source>
        <dbReference type="SAM" id="Coils"/>
    </source>
</evidence>
<accession>A0A6G0JCF9</accession>
<dbReference type="EMBL" id="REGW02000001">
    <property type="protein sequence ID" value="KAE8301142.1"/>
    <property type="molecule type" value="Genomic_DNA"/>
</dbReference>
<dbReference type="InterPro" id="IPR004244">
    <property type="entry name" value="Transposase_22"/>
</dbReference>
<protein>
    <recommendedName>
        <fullName evidence="5">LINE-1 type transposase domain-containing protein 1</fullName>
    </recommendedName>
</protein>
<keyword evidence="4" id="KW-1185">Reference proteome</keyword>
<gene>
    <name evidence="3" type="ORF">D5F01_LYC01303</name>
</gene>
<feature type="region of interest" description="Disordered" evidence="2">
    <location>
        <begin position="351"/>
        <end position="376"/>
    </location>
</feature>
<dbReference type="Gene3D" id="3.30.70.1820">
    <property type="entry name" value="L1 transposable element, RRM domain"/>
    <property type="match status" value="1"/>
</dbReference>
<feature type="coiled-coil region" evidence="1">
    <location>
        <begin position="122"/>
        <end position="153"/>
    </location>
</feature>
<evidence type="ECO:0000313" key="4">
    <source>
        <dbReference type="Proteomes" id="UP000424527"/>
    </source>
</evidence>
<reference evidence="3 4" key="1">
    <citation type="submission" date="2019-07" db="EMBL/GenBank/DDBJ databases">
        <title>Chromosome genome assembly for large yellow croaker.</title>
        <authorList>
            <person name="Xiao S."/>
        </authorList>
    </citation>
    <scope>NUCLEOTIDE SEQUENCE [LARGE SCALE GENOMIC DNA]</scope>
    <source>
        <strain evidence="3">JMULYC20181020</strain>
        <tissue evidence="3">Muscle</tissue>
    </source>
</reference>
<proteinExistence type="predicted"/>
<dbReference type="PANTHER" id="PTHR11505">
    <property type="entry name" value="L1 TRANSPOSABLE ELEMENT-RELATED"/>
    <property type="match status" value="1"/>
</dbReference>